<keyword evidence="4" id="KW-1185">Reference proteome</keyword>
<evidence type="ECO:0000313" key="3">
    <source>
        <dbReference type="EMBL" id="KAK8233377.1"/>
    </source>
</evidence>
<feature type="compositionally biased region" description="Basic residues" evidence="2">
    <location>
        <begin position="228"/>
        <end position="237"/>
    </location>
</feature>
<dbReference type="Proteomes" id="UP001492380">
    <property type="component" value="Unassembled WGS sequence"/>
</dbReference>
<evidence type="ECO:0000313" key="4">
    <source>
        <dbReference type="Proteomes" id="UP001492380"/>
    </source>
</evidence>
<reference evidence="3 4" key="1">
    <citation type="submission" date="2024-04" db="EMBL/GenBank/DDBJ databases">
        <title>Phyllosticta paracitricarpa is synonymous to the EU quarantine fungus P. citricarpa based on phylogenomic analyses.</title>
        <authorList>
            <consortium name="Lawrence Berkeley National Laboratory"/>
            <person name="Van Ingen-Buijs V.A."/>
            <person name="Van Westerhoven A.C."/>
            <person name="Haridas S."/>
            <person name="Skiadas P."/>
            <person name="Martin F."/>
            <person name="Groenewald J.Z."/>
            <person name="Crous P.W."/>
            <person name="Seidl M.F."/>
        </authorList>
    </citation>
    <scope>NUCLEOTIDE SEQUENCE [LARGE SCALE GENOMIC DNA]</scope>
    <source>
        <strain evidence="3 4">CBS 123374</strain>
    </source>
</reference>
<feature type="compositionally biased region" description="Basic and acidic residues" evidence="2">
    <location>
        <begin position="34"/>
        <end position="43"/>
    </location>
</feature>
<feature type="compositionally biased region" description="Polar residues" evidence="2">
    <location>
        <begin position="23"/>
        <end position="32"/>
    </location>
</feature>
<gene>
    <name evidence="3" type="ORF">HDK90DRAFT_466429</name>
</gene>
<proteinExistence type="predicted"/>
<keyword evidence="1" id="KW-0175">Coiled coil</keyword>
<protein>
    <submittedName>
        <fullName evidence="3">Uncharacterized protein</fullName>
    </submittedName>
</protein>
<feature type="region of interest" description="Disordered" evidence="2">
    <location>
        <begin position="228"/>
        <end position="258"/>
    </location>
</feature>
<dbReference type="EMBL" id="JBBWRZ010000006">
    <property type="protein sequence ID" value="KAK8233377.1"/>
    <property type="molecule type" value="Genomic_DNA"/>
</dbReference>
<name>A0ABR1YM34_9PEZI</name>
<accession>A0ABR1YM34</accession>
<sequence length="378" mass="43422">MHRLTDWAKVRQAMPEPDGSHPTHGNQVYQENQEPEKSQRNQDDQDDPLEETMSENSLLAKGNAALRQWLLQRPDDCSVHRDIIERQQREIEQVRASEKRVSAGVEALRDAYMTQNTRADAAEETVAQQAQTIARKGKDFDRLQSFAQRAQQYWDEQIAVRIEQVAQHQERITQQEQQIAQQAEEVAAQNEQLAQHQERITQQEQQLAEQAEQLRTQTATIANLTQRLRRREARTRNRQPQTQEDRADPRDQRIRDHEESIRLLKDDVRMFMDHDHARNTQLGMLLEINELQKSRIAALEGQPGLRTANEGETASKTQSAYTTLLTASSGDLESTAPKVLESSPSRQERRADFGAESTVHVSQGRRKGLVGRLDSFTQ</sequence>
<feature type="compositionally biased region" description="Basic and acidic residues" evidence="2">
    <location>
        <begin position="243"/>
        <end position="258"/>
    </location>
</feature>
<organism evidence="3 4">
    <name type="scientific">Phyllosticta capitalensis</name>
    <dbReference type="NCBI Taxonomy" id="121624"/>
    <lineage>
        <taxon>Eukaryota</taxon>
        <taxon>Fungi</taxon>
        <taxon>Dikarya</taxon>
        <taxon>Ascomycota</taxon>
        <taxon>Pezizomycotina</taxon>
        <taxon>Dothideomycetes</taxon>
        <taxon>Dothideomycetes incertae sedis</taxon>
        <taxon>Botryosphaeriales</taxon>
        <taxon>Phyllostictaceae</taxon>
        <taxon>Phyllosticta</taxon>
    </lineage>
</organism>
<feature type="region of interest" description="Disordered" evidence="2">
    <location>
        <begin position="1"/>
        <end position="52"/>
    </location>
</feature>
<feature type="coiled-coil region" evidence="1">
    <location>
        <begin position="165"/>
        <end position="227"/>
    </location>
</feature>
<evidence type="ECO:0000256" key="1">
    <source>
        <dbReference type="SAM" id="Coils"/>
    </source>
</evidence>
<evidence type="ECO:0000256" key="2">
    <source>
        <dbReference type="SAM" id="MobiDB-lite"/>
    </source>
</evidence>
<comment type="caution">
    <text evidence="3">The sequence shown here is derived from an EMBL/GenBank/DDBJ whole genome shotgun (WGS) entry which is preliminary data.</text>
</comment>
<feature type="region of interest" description="Disordered" evidence="2">
    <location>
        <begin position="328"/>
        <end position="378"/>
    </location>
</feature>